<evidence type="ECO:0000313" key="1">
    <source>
        <dbReference type="EMBL" id="OOZ42243.1"/>
    </source>
</evidence>
<dbReference type="Proteomes" id="UP000191110">
    <property type="component" value="Unassembled WGS sequence"/>
</dbReference>
<comment type="caution">
    <text evidence="1">The sequence shown here is derived from an EMBL/GenBank/DDBJ whole genome shotgun (WGS) entry which is preliminary data.</text>
</comment>
<sequence length="135" mass="14679">MFLLSSSLLTTAEATEINIYNSPSCGCCYGWSAHMENNGYTVTSHNQHNMQPIKNVLGIPTEVQSCHTAKIGGYIIEGHVPASDIKRLLVERPEIRGLAVPGMPMGSPGMEGSRKDAYNVVTIEKNGESRIYASH</sequence>
<evidence type="ECO:0008006" key="3">
    <source>
        <dbReference type="Google" id="ProtNLM"/>
    </source>
</evidence>
<organism evidence="1 2">
    <name type="scientific">Solemya pervernicosa gill symbiont</name>
    <dbReference type="NCBI Taxonomy" id="642797"/>
    <lineage>
        <taxon>Bacteria</taxon>
        <taxon>Pseudomonadati</taxon>
        <taxon>Pseudomonadota</taxon>
        <taxon>Gammaproteobacteria</taxon>
        <taxon>sulfur-oxidizing symbionts</taxon>
    </lineage>
</organism>
<accession>A0A1T2LAW2</accession>
<proteinExistence type="predicted"/>
<keyword evidence="2" id="KW-1185">Reference proteome</keyword>
<protein>
    <recommendedName>
        <fullName evidence="3">CopG family transcriptional regulator</fullName>
    </recommendedName>
</protein>
<dbReference type="Pfam" id="PF04214">
    <property type="entry name" value="DUF411"/>
    <property type="match status" value="1"/>
</dbReference>
<reference evidence="1 2" key="1">
    <citation type="submission" date="2016-11" db="EMBL/GenBank/DDBJ databases">
        <title>Mixed transmission modes and dynamic genome evolution in an obligate animal-bacterial symbiosis.</title>
        <authorList>
            <person name="Russell S.L."/>
            <person name="Corbett-Detig R.B."/>
            <person name="Cavanaugh C.M."/>
        </authorList>
    </citation>
    <scope>NUCLEOTIDE SEQUENCE [LARGE SCALE GENOMIC DNA]</scope>
    <source>
        <strain evidence="1">Sveles-Q1</strain>
    </source>
</reference>
<dbReference type="InterPro" id="IPR007332">
    <property type="entry name" value="DUF411"/>
</dbReference>
<dbReference type="OrthoDB" id="14727at2"/>
<dbReference type="RefSeq" id="WP_078482249.1">
    <property type="nucleotide sequence ID" value="NZ_MPRL01000002.1"/>
</dbReference>
<gene>
    <name evidence="1" type="ORF">BOW53_01185</name>
</gene>
<dbReference type="EMBL" id="MPRL01000002">
    <property type="protein sequence ID" value="OOZ42243.1"/>
    <property type="molecule type" value="Genomic_DNA"/>
</dbReference>
<dbReference type="AlphaFoldDB" id="A0A1T2LAW2"/>
<evidence type="ECO:0000313" key="2">
    <source>
        <dbReference type="Proteomes" id="UP000191110"/>
    </source>
</evidence>
<name>A0A1T2LAW2_9GAMM</name>